<proteinExistence type="predicted"/>
<evidence type="ECO:0000256" key="2">
    <source>
        <dbReference type="SAM" id="MobiDB-lite"/>
    </source>
</evidence>
<feature type="region of interest" description="Disordered" evidence="2">
    <location>
        <begin position="59"/>
        <end position="89"/>
    </location>
</feature>
<organism evidence="3 4">
    <name type="scientific">Eragrostis curvula</name>
    <name type="common">weeping love grass</name>
    <dbReference type="NCBI Taxonomy" id="38414"/>
    <lineage>
        <taxon>Eukaryota</taxon>
        <taxon>Viridiplantae</taxon>
        <taxon>Streptophyta</taxon>
        <taxon>Embryophyta</taxon>
        <taxon>Tracheophyta</taxon>
        <taxon>Spermatophyta</taxon>
        <taxon>Magnoliopsida</taxon>
        <taxon>Liliopsida</taxon>
        <taxon>Poales</taxon>
        <taxon>Poaceae</taxon>
        <taxon>PACMAD clade</taxon>
        <taxon>Chloridoideae</taxon>
        <taxon>Eragrostideae</taxon>
        <taxon>Eragrostidinae</taxon>
        <taxon>Eragrostis</taxon>
    </lineage>
</organism>
<evidence type="ECO:0000313" key="4">
    <source>
        <dbReference type="Proteomes" id="UP000324897"/>
    </source>
</evidence>
<dbReference type="EMBL" id="RWGY01000013">
    <property type="protein sequence ID" value="TVU23530.1"/>
    <property type="molecule type" value="Genomic_DNA"/>
</dbReference>
<comment type="caution">
    <text evidence="3">The sequence shown here is derived from an EMBL/GenBank/DDBJ whole genome shotgun (WGS) entry which is preliminary data.</text>
</comment>
<keyword evidence="1" id="KW-0175">Coiled coil</keyword>
<gene>
    <name evidence="3" type="ORF">EJB05_25904</name>
</gene>
<feature type="compositionally biased region" description="Low complexity" evidence="2">
    <location>
        <begin position="59"/>
        <end position="70"/>
    </location>
</feature>
<feature type="non-terminal residue" evidence="3">
    <location>
        <position position="1"/>
    </location>
</feature>
<sequence length="89" mass="9850">HSSVNRPNNKLTNSAVVERISDNLDSLIASYDRTTDQLKQIQENMHKQQGADERYLVASPSSSALSSTPTNGPRKMILLPQSRRCPTSP</sequence>
<feature type="coiled-coil region" evidence="1">
    <location>
        <begin position="24"/>
        <end position="51"/>
    </location>
</feature>
<keyword evidence="4" id="KW-1185">Reference proteome</keyword>
<evidence type="ECO:0000256" key="1">
    <source>
        <dbReference type="SAM" id="Coils"/>
    </source>
</evidence>
<accession>A0A5J9UK09</accession>
<name>A0A5J9UK09_9POAL</name>
<evidence type="ECO:0000313" key="3">
    <source>
        <dbReference type="EMBL" id="TVU23530.1"/>
    </source>
</evidence>
<dbReference type="Gramene" id="TVU23530">
    <property type="protein sequence ID" value="TVU23530"/>
    <property type="gene ID" value="EJB05_25904"/>
</dbReference>
<dbReference type="AlphaFoldDB" id="A0A5J9UK09"/>
<protein>
    <submittedName>
        <fullName evidence="3">Uncharacterized protein</fullName>
    </submittedName>
</protein>
<dbReference type="Proteomes" id="UP000324897">
    <property type="component" value="Chromosome 2"/>
</dbReference>
<reference evidence="3 4" key="1">
    <citation type="journal article" date="2019" name="Sci. Rep.">
        <title>A high-quality genome of Eragrostis curvula grass provides insights into Poaceae evolution and supports new strategies to enhance forage quality.</title>
        <authorList>
            <person name="Carballo J."/>
            <person name="Santos B.A.C.M."/>
            <person name="Zappacosta D."/>
            <person name="Garbus I."/>
            <person name="Selva J.P."/>
            <person name="Gallo C.A."/>
            <person name="Diaz A."/>
            <person name="Albertini E."/>
            <person name="Caccamo M."/>
            <person name="Echenique V."/>
        </authorList>
    </citation>
    <scope>NUCLEOTIDE SEQUENCE [LARGE SCALE GENOMIC DNA]</scope>
    <source>
        <strain evidence="4">cv. Victoria</strain>
        <tissue evidence="3">Leaf</tissue>
    </source>
</reference>